<feature type="transmembrane region" description="Helical" evidence="1">
    <location>
        <begin position="161"/>
        <end position="190"/>
    </location>
</feature>
<keyword evidence="3" id="KW-1185">Reference proteome</keyword>
<comment type="caution">
    <text evidence="2">The sequence shown here is derived from an EMBL/GenBank/DDBJ whole genome shotgun (WGS) entry which is preliminary data.</text>
</comment>
<sequence>MLDLTLKILLAHLLGDFVLQSSRMAADIEQRVLKSPMLYLHAGIHFFLLLLLTQFSKDTILSCIVLAASHFVIDAFTKTVLKKRLSPIAVFSIDQLLHFGALALFVAYHQTYEIDWERIFGTQTLLAANAVLVTTFCSAVVMKKLMQFFPYEAPKTGLAEAGFYIGILERLLIFIFITCNLWEGVGFLLAAKSIFRFGDLRENKEIKLTEYILIGTLLSFTLAIVTALIYLNIRVTLN</sequence>
<proteinExistence type="predicted"/>
<protein>
    <recommendedName>
        <fullName evidence="4">DUF3307 domain-containing protein</fullName>
    </recommendedName>
</protein>
<dbReference type="AlphaFoldDB" id="A0A255ZDS2"/>
<dbReference type="OrthoDB" id="8536716at2"/>
<evidence type="ECO:0000313" key="2">
    <source>
        <dbReference type="EMBL" id="OYQ39638.1"/>
    </source>
</evidence>
<dbReference type="Pfam" id="PF11750">
    <property type="entry name" value="DUF3307"/>
    <property type="match status" value="1"/>
</dbReference>
<dbReference type="RefSeq" id="WP_094487413.1">
    <property type="nucleotide sequence ID" value="NZ_NOXX01000224.1"/>
</dbReference>
<keyword evidence="1" id="KW-0472">Membrane</keyword>
<gene>
    <name evidence="2" type="ORF">CHX27_14165</name>
</gene>
<reference evidence="2 3" key="1">
    <citation type="submission" date="2017-07" db="EMBL/GenBank/DDBJ databases">
        <title>Flavobacterium cyanobacteriorum sp. nov., isolated from cyanobacterial aggregates in a eutrophic lake.</title>
        <authorList>
            <person name="Cai H."/>
        </authorList>
    </citation>
    <scope>NUCLEOTIDE SEQUENCE [LARGE SCALE GENOMIC DNA]</scope>
    <source>
        <strain evidence="2 3">TH167</strain>
    </source>
</reference>
<feature type="transmembrane region" description="Helical" evidence="1">
    <location>
        <begin position="120"/>
        <end position="141"/>
    </location>
</feature>
<keyword evidence="1" id="KW-1133">Transmembrane helix</keyword>
<dbReference type="EMBL" id="NOXX01000224">
    <property type="protein sequence ID" value="OYQ39638.1"/>
    <property type="molecule type" value="Genomic_DNA"/>
</dbReference>
<evidence type="ECO:0008006" key="4">
    <source>
        <dbReference type="Google" id="ProtNLM"/>
    </source>
</evidence>
<feature type="transmembrane region" description="Helical" evidence="1">
    <location>
        <begin position="88"/>
        <end position="108"/>
    </location>
</feature>
<feature type="transmembrane region" description="Helical" evidence="1">
    <location>
        <begin position="211"/>
        <end position="233"/>
    </location>
</feature>
<organism evidence="2 3">
    <name type="scientific">Flavobacterium aurantiibacter</name>
    <dbReference type="NCBI Taxonomy" id="2023067"/>
    <lineage>
        <taxon>Bacteria</taxon>
        <taxon>Pseudomonadati</taxon>
        <taxon>Bacteroidota</taxon>
        <taxon>Flavobacteriia</taxon>
        <taxon>Flavobacteriales</taxon>
        <taxon>Flavobacteriaceae</taxon>
        <taxon>Flavobacterium</taxon>
    </lineage>
</organism>
<keyword evidence="1" id="KW-0812">Transmembrane</keyword>
<name>A0A255ZDS2_9FLAO</name>
<dbReference type="InterPro" id="IPR021737">
    <property type="entry name" value="Phage_phiKZ_Orf197"/>
</dbReference>
<accession>A0A255ZDS2</accession>
<dbReference type="Proteomes" id="UP000216035">
    <property type="component" value="Unassembled WGS sequence"/>
</dbReference>
<evidence type="ECO:0000256" key="1">
    <source>
        <dbReference type="SAM" id="Phobius"/>
    </source>
</evidence>
<evidence type="ECO:0000313" key="3">
    <source>
        <dbReference type="Proteomes" id="UP000216035"/>
    </source>
</evidence>